<evidence type="ECO:0000259" key="5">
    <source>
        <dbReference type="Pfam" id="PF06441"/>
    </source>
</evidence>
<reference evidence="6 7" key="1">
    <citation type="submission" date="2016-06" db="EMBL/GenBank/DDBJ databases">
        <authorList>
            <person name="Kjaerup R.B."/>
            <person name="Dalgaard T.S."/>
            <person name="Juul-Madsen H.R."/>
        </authorList>
    </citation>
    <scope>NUCLEOTIDE SEQUENCE [LARGE SCALE GENOMIC DNA]</scope>
    <source>
        <strain evidence="6 7">DSM 45248</strain>
    </source>
</reference>
<keyword evidence="7" id="KW-1185">Reference proteome</keyword>
<comment type="similarity">
    <text evidence="1">Belongs to the peptidase S33 family.</text>
</comment>
<dbReference type="InterPro" id="IPR010497">
    <property type="entry name" value="Epoxide_hydro_N"/>
</dbReference>
<dbReference type="PATRIC" id="fig|299146.4.peg.4476"/>
<dbReference type="GO" id="GO:0097176">
    <property type="term" value="P:epoxide metabolic process"/>
    <property type="evidence" value="ECO:0007669"/>
    <property type="project" value="TreeGrafter"/>
</dbReference>
<feature type="domain" description="Epoxide hydrolase N-terminal" evidence="5">
    <location>
        <begin position="8"/>
        <end position="123"/>
    </location>
</feature>
<evidence type="ECO:0000313" key="6">
    <source>
        <dbReference type="EMBL" id="SBT52176.1"/>
    </source>
</evidence>
<dbReference type="InterPro" id="IPR029058">
    <property type="entry name" value="AB_hydrolase_fold"/>
</dbReference>
<feature type="active site" description="Proton donor" evidence="4">
    <location>
        <position position="311"/>
    </location>
</feature>
<dbReference type="AlphaFoldDB" id="A0A1A9A7T9"/>
<dbReference type="Pfam" id="PF06441">
    <property type="entry name" value="EHN"/>
    <property type="match status" value="1"/>
</dbReference>
<evidence type="ECO:0000256" key="4">
    <source>
        <dbReference type="PIRSR" id="PIRSR001112-1"/>
    </source>
</evidence>
<feature type="active site" description="Proton acceptor" evidence="4">
    <location>
        <position position="373"/>
    </location>
</feature>
<dbReference type="SUPFAM" id="SSF53474">
    <property type="entry name" value="alpha/beta-Hydrolases"/>
    <property type="match status" value="1"/>
</dbReference>
<dbReference type="PANTHER" id="PTHR21661:SF35">
    <property type="entry name" value="EPOXIDE HYDROLASE"/>
    <property type="match status" value="1"/>
</dbReference>
<dbReference type="Proteomes" id="UP000198765">
    <property type="component" value="Chromosome I"/>
</dbReference>
<name>A0A1A9A7T9_9ACTN</name>
<sequence length="395" mass="43932">MADNTAIVPFRIDVPQAELDDLVDRLARTRWTEELPADAGAAPAGPVPPGWEYGVPLGYVRRLAERWRTTYDWRAWEARLNAYPQFTTEIDGQTVHFLHVRSPEPDAVPLILTHGWPTTVVEWLDVIGPLTDPRAHGADPAAAFHLVIPSLPGFGFSGPSRERGWNRFRVARAWAGLMRRLGYDRYGAAGNDLGAFVSPEVGRAAPEHVIGVHVSQVFSLPSGDADELATLSEEERGKVAFADWFVRRRGGYDKLHSTEPQNVAHALADSPVGLLGWAAQLMGEQLDPEYVLANVMIYWLTNTAASSARFYYEDAEVVHPTQKVNGRGTERLEPTTVPLGLANFAWDFQSIRTLAERDHKNIVSWHTYDRGGHFAAHEAPDLLVADLRRFFATLS</sequence>
<keyword evidence="3" id="KW-0378">Hydrolase</keyword>
<dbReference type="RefSeq" id="WP_091198699.1">
    <property type="nucleotide sequence ID" value="NZ_LT594324.1"/>
</dbReference>
<evidence type="ECO:0000256" key="1">
    <source>
        <dbReference type="ARBA" id="ARBA00010088"/>
    </source>
</evidence>
<dbReference type="GO" id="GO:0004301">
    <property type="term" value="F:epoxide hydrolase activity"/>
    <property type="evidence" value="ECO:0007669"/>
    <property type="project" value="TreeGrafter"/>
</dbReference>
<dbReference type="OrthoDB" id="4654311at2"/>
<keyword evidence="2" id="KW-0058">Aromatic hydrocarbons catabolism</keyword>
<dbReference type="Gene3D" id="3.40.50.1820">
    <property type="entry name" value="alpha/beta hydrolase"/>
    <property type="match status" value="1"/>
</dbReference>
<dbReference type="InterPro" id="IPR016292">
    <property type="entry name" value="Epoxide_hydrolase"/>
</dbReference>
<organism evidence="6 7">
    <name type="scientific">Micromonospora narathiwatensis</name>
    <dbReference type="NCBI Taxonomy" id="299146"/>
    <lineage>
        <taxon>Bacteria</taxon>
        <taxon>Bacillati</taxon>
        <taxon>Actinomycetota</taxon>
        <taxon>Actinomycetes</taxon>
        <taxon>Micromonosporales</taxon>
        <taxon>Micromonosporaceae</taxon>
        <taxon>Micromonospora</taxon>
    </lineage>
</organism>
<evidence type="ECO:0000256" key="3">
    <source>
        <dbReference type="ARBA" id="ARBA00022801"/>
    </source>
</evidence>
<dbReference type="PANTHER" id="PTHR21661">
    <property type="entry name" value="EPOXIDE HYDROLASE 1-RELATED"/>
    <property type="match status" value="1"/>
</dbReference>
<feature type="active site" description="Nucleophile" evidence="4">
    <location>
        <position position="192"/>
    </location>
</feature>
<dbReference type="PRINTS" id="PR00412">
    <property type="entry name" value="EPOXHYDRLASE"/>
</dbReference>
<dbReference type="EMBL" id="LT594324">
    <property type="protein sequence ID" value="SBT52176.1"/>
    <property type="molecule type" value="Genomic_DNA"/>
</dbReference>
<proteinExistence type="inferred from homology"/>
<accession>A0A1A9A7T9</accession>
<dbReference type="PIRSF" id="PIRSF001112">
    <property type="entry name" value="Epoxide_hydrolase"/>
    <property type="match status" value="1"/>
</dbReference>
<dbReference type="InterPro" id="IPR000639">
    <property type="entry name" value="Epox_hydrolase-like"/>
</dbReference>
<evidence type="ECO:0000313" key="7">
    <source>
        <dbReference type="Proteomes" id="UP000198765"/>
    </source>
</evidence>
<gene>
    <name evidence="6" type="ORF">GA0070621_4325</name>
</gene>
<evidence type="ECO:0000256" key="2">
    <source>
        <dbReference type="ARBA" id="ARBA00022797"/>
    </source>
</evidence>
<protein>
    <submittedName>
        <fullName evidence="6">Pimeloyl-ACP methyl ester carboxylesterase</fullName>
    </submittedName>
</protein>